<feature type="transmembrane region" description="Helical" evidence="2">
    <location>
        <begin position="287"/>
        <end position="309"/>
    </location>
</feature>
<feature type="compositionally biased region" description="Polar residues" evidence="1">
    <location>
        <begin position="446"/>
        <end position="463"/>
    </location>
</feature>
<gene>
    <name evidence="4" type="primary">LOC113794865</name>
</gene>
<protein>
    <submittedName>
        <fullName evidence="4">Uncharacterized protein LOC113794865</fullName>
    </submittedName>
</protein>
<feature type="compositionally biased region" description="Basic and acidic residues" evidence="1">
    <location>
        <begin position="348"/>
        <end position="359"/>
    </location>
</feature>
<keyword evidence="2" id="KW-0472">Membrane</keyword>
<dbReference type="AlphaFoldDB" id="A0A6P6Y8D8"/>
<dbReference type="Proteomes" id="UP000515146">
    <property type="component" value="Unplaced"/>
</dbReference>
<name>A0A6P6Y8D8_DERPT</name>
<evidence type="ECO:0000313" key="3">
    <source>
        <dbReference type="Proteomes" id="UP000515146"/>
    </source>
</evidence>
<dbReference type="PANTHER" id="PTHR40903">
    <property type="entry name" value="GLYCINE-RICH CELL WALL STRUCTURAL PROTEIN 1-LIKE"/>
    <property type="match status" value="1"/>
</dbReference>
<feature type="compositionally biased region" description="Gly residues" evidence="1">
    <location>
        <begin position="523"/>
        <end position="544"/>
    </location>
</feature>
<keyword evidence="2" id="KW-0812">Transmembrane</keyword>
<dbReference type="KEGG" id="dpte:113794865"/>
<feature type="compositionally biased region" description="Gly residues" evidence="1">
    <location>
        <begin position="407"/>
        <end position="428"/>
    </location>
</feature>
<reference evidence="4" key="1">
    <citation type="submission" date="2025-08" db="UniProtKB">
        <authorList>
            <consortium name="RefSeq"/>
        </authorList>
    </citation>
    <scope>IDENTIFICATION</scope>
    <source>
        <strain evidence="4">Airmid</strain>
    </source>
</reference>
<evidence type="ECO:0000256" key="2">
    <source>
        <dbReference type="SAM" id="Phobius"/>
    </source>
</evidence>
<organism evidence="3 4">
    <name type="scientific">Dermatophagoides pteronyssinus</name>
    <name type="common">European house dust mite</name>
    <dbReference type="NCBI Taxonomy" id="6956"/>
    <lineage>
        <taxon>Eukaryota</taxon>
        <taxon>Metazoa</taxon>
        <taxon>Ecdysozoa</taxon>
        <taxon>Arthropoda</taxon>
        <taxon>Chelicerata</taxon>
        <taxon>Arachnida</taxon>
        <taxon>Acari</taxon>
        <taxon>Acariformes</taxon>
        <taxon>Sarcoptiformes</taxon>
        <taxon>Astigmata</taxon>
        <taxon>Psoroptidia</taxon>
        <taxon>Analgoidea</taxon>
        <taxon>Pyroglyphidae</taxon>
        <taxon>Dermatophagoidinae</taxon>
        <taxon>Dermatophagoides</taxon>
    </lineage>
</organism>
<keyword evidence="3" id="KW-1185">Reference proteome</keyword>
<proteinExistence type="predicted"/>
<accession>A0A6P6Y8D8</accession>
<feature type="compositionally biased region" description="Low complexity" evidence="1">
    <location>
        <begin position="666"/>
        <end position="675"/>
    </location>
</feature>
<dbReference type="PANTHER" id="PTHR40903:SF1">
    <property type="entry name" value="HYPHALLY REGULATED CELL WALL PROTEIN 3"/>
    <property type="match status" value="1"/>
</dbReference>
<keyword evidence="2" id="KW-1133">Transmembrane helix</keyword>
<feature type="compositionally biased region" description="Gly residues" evidence="1">
    <location>
        <begin position="465"/>
        <end position="486"/>
    </location>
</feature>
<dbReference type="InParanoid" id="A0A6P6Y8D8"/>
<feature type="region of interest" description="Disordered" evidence="1">
    <location>
        <begin position="333"/>
        <end position="611"/>
    </location>
</feature>
<evidence type="ECO:0000256" key="1">
    <source>
        <dbReference type="SAM" id="MobiDB-lite"/>
    </source>
</evidence>
<sequence length="803" mass="83893">MDCEIEITALCSKEYSKILETNTHETFTKVCANNVGCGYKSSCCSWDKNTRNQFALVCSLLIIAIGLLVLLAGCTIKYFQAKNKLKMLPEPKLKRATSLPTGFTKGVQGKDLVRTGSLPTRLNPNMPTPNIPAITRPQITSPVITKPTIPAISDDDVSTVQRLMIIRFFDNQTYFQRIYYPYKPVYGIPKSLNCDQSVYERFDQCEQSIQQKWEINIPNYFYQTKDFCCFVWDTMDCEIKIAAECSEEYSQKLEANTRETFTAVCKIVGSNHQSWSCKWTKLVERNVIIAVSVISTILVLIGIGLSIYYCVRAHKKSAAAALLDKDKQKQSKKLSKKLSSNKSHKSHHNETPIESDKLSIRSNASGGGGGRDGGSIKSTKSNVSRGSIKSTKSNVSGGSIKSTKANFGGGGSGVGEGGGGGVGGGGGATESTISNVPGPGRGGGSIKSTKSNVSGGSIKSTEANFGGGGSGVGGGEGGGVGGGGGATESTISNVPGPGRGGGSIKSTKSNVSGGSIKSTKANFGGGGSGVGGGEGGGVGGGGGATESTISNVPDPGRGGGATESTISNIPGGGGGGGATESTISNIPDVSRGGGATESTISNIPDVSRGGGSIKSAKSYMSGGGAIVETLDEPLGHSEDVKIITEPLSQKPFPIGDGISSQQTKPTTTTTTTTTTGDQQPYIPKRTVITNEERISKDDFEAAKDFLETKFGEPKSDSQVITDLPDFETRRLNIGETLNRQGMPTPAKKKTYLTKSRTSLAPESLTATGSSGVSTNPLEQTANVIQNTDTINQVMNVFPFEQNF</sequence>
<feature type="compositionally biased region" description="Polar residues" evidence="1">
    <location>
        <begin position="504"/>
        <end position="521"/>
    </location>
</feature>
<feature type="transmembrane region" description="Helical" evidence="2">
    <location>
        <begin position="54"/>
        <end position="79"/>
    </location>
</feature>
<dbReference type="RefSeq" id="XP_027200814.1">
    <property type="nucleotide sequence ID" value="XM_027345013.1"/>
</dbReference>
<evidence type="ECO:0000313" key="4">
    <source>
        <dbReference type="RefSeq" id="XP_027200814.1"/>
    </source>
</evidence>
<feature type="compositionally biased region" description="Polar residues" evidence="1">
    <location>
        <begin position="376"/>
        <end position="405"/>
    </location>
</feature>
<feature type="region of interest" description="Disordered" evidence="1">
    <location>
        <begin position="648"/>
        <end position="680"/>
    </location>
</feature>
<feature type="region of interest" description="Disordered" evidence="1">
    <location>
        <begin position="755"/>
        <end position="775"/>
    </location>
</feature>